<name>A0A1R4JF60_9MICC</name>
<dbReference type="NCBIfam" id="NF006091">
    <property type="entry name" value="PRK08243.1"/>
    <property type="match status" value="1"/>
</dbReference>
<accession>A0A1R4JF60</accession>
<feature type="domain" description="FAD-binding" evidence="3">
    <location>
        <begin position="10"/>
        <end position="354"/>
    </location>
</feature>
<dbReference type="PANTHER" id="PTHR43004:SF3">
    <property type="entry name" value="P-HYDROXYBENZOATE HYDROXYLASE"/>
    <property type="match status" value="1"/>
</dbReference>
<evidence type="ECO:0000313" key="5">
    <source>
        <dbReference type="Proteomes" id="UP000196230"/>
    </source>
</evidence>
<dbReference type="Gene3D" id="3.30.9.10">
    <property type="entry name" value="D-Amino Acid Oxidase, subunit A, domain 2"/>
    <property type="match status" value="1"/>
</dbReference>
<dbReference type="InterPro" id="IPR036188">
    <property type="entry name" value="FAD/NAD-bd_sf"/>
</dbReference>
<dbReference type="EC" id="1.14.13.2" evidence="4"/>
<dbReference type="Gene3D" id="3.50.50.60">
    <property type="entry name" value="FAD/NAD(P)-binding domain"/>
    <property type="match status" value="1"/>
</dbReference>
<protein>
    <submittedName>
        <fullName evidence="4">p-hydroxybenzoate hydroxylase</fullName>
        <ecNumber evidence="4">1.14.13.2</ecNumber>
    </submittedName>
</protein>
<dbReference type="PRINTS" id="PR00420">
    <property type="entry name" value="RNGMNOXGNASE"/>
</dbReference>
<dbReference type="GO" id="GO:0018659">
    <property type="term" value="F:4-hydroxybenzoate 3-monooxygenase activity"/>
    <property type="evidence" value="ECO:0007669"/>
    <property type="project" value="UniProtKB-EC"/>
</dbReference>
<dbReference type="SUPFAM" id="SSF54373">
    <property type="entry name" value="FAD-linked reductases, C-terminal domain"/>
    <property type="match status" value="1"/>
</dbReference>
<dbReference type="EMBL" id="FUKP01000057">
    <property type="protein sequence ID" value="SJN30821.1"/>
    <property type="molecule type" value="Genomic_DNA"/>
</dbReference>
<organism evidence="4 5">
    <name type="scientific">Micrococcus lylae</name>
    <dbReference type="NCBI Taxonomy" id="1273"/>
    <lineage>
        <taxon>Bacteria</taxon>
        <taxon>Bacillati</taxon>
        <taxon>Actinomycetota</taxon>
        <taxon>Actinomycetes</taxon>
        <taxon>Micrococcales</taxon>
        <taxon>Micrococcaceae</taxon>
        <taxon>Micrococcus</taxon>
    </lineage>
</organism>
<dbReference type="AlphaFoldDB" id="A0A1R4JF60"/>
<keyword evidence="4" id="KW-0560">Oxidoreductase</keyword>
<keyword evidence="2" id="KW-0274">FAD</keyword>
<dbReference type="InterPro" id="IPR002938">
    <property type="entry name" value="FAD-bd"/>
</dbReference>
<dbReference type="Pfam" id="PF01494">
    <property type="entry name" value="FAD_binding_3"/>
    <property type="match status" value="1"/>
</dbReference>
<dbReference type="RefSeq" id="WP_087134270.1">
    <property type="nucleotide sequence ID" value="NZ_FUKP01000057.1"/>
</dbReference>
<dbReference type="GO" id="GO:0071949">
    <property type="term" value="F:FAD binding"/>
    <property type="evidence" value="ECO:0007669"/>
    <property type="project" value="InterPro"/>
</dbReference>
<evidence type="ECO:0000313" key="4">
    <source>
        <dbReference type="EMBL" id="SJN30821.1"/>
    </source>
</evidence>
<evidence type="ECO:0000256" key="1">
    <source>
        <dbReference type="ARBA" id="ARBA00022630"/>
    </source>
</evidence>
<dbReference type="PANTHER" id="PTHR43004">
    <property type="entry name" value="TRK SYSTEM POTASSIUM UPTAKE PROTEIN"/>
    <property type="match status" value="1"/>
</dbReference>
<proteinExistence type="predicted"/>
<dbReference type="SUPFAM" id="SSF51905">
    <property type="entry name" value="FAD/NAD(P)-binding domain"/>
    <property type="match status" value="1"/>
</dbReference>
<dbReference type="InterPro" id="IPR050641">
    <property type="entry name" value="RIFMO-like"/>
</dbReference>
<dbReference type="Proteomes" id="UP000196230">
    <property type="component" value="Unassembled WGS sequence"/>
</dbReference>
<reference evidence="4 5" key="1">
    <citation type="submission" date="2017-02" db="EMBL/GenBank/DDBJ databases">
        <authorList>
            <person name="Peterson S.W."/>
        </authorList>
    </citation>
    <scope>NUCLEOTIDE SEQUENCE [LARGE SCALE GENOMIC DNA]</scope>
    <source>
        <strain evidence="4 5">2B3F</strain>
    </source>
</reference>
<keyword evidence="1" id="KW-0285">Flavoprotein</keyword>
<sequence>MTSPQTTTGTRVGIVGAGPAGLMLSHLLARAGVDNIVLDRRSHEEIAHTHRAGILEQPSVDMLTQTGVDGRIGELGDEHEGIDLRFGGESHLLHFPELVGATVTLYAQNEVFVDLAAVRARDGGDVRFETEVTEVLDVDSDRPGVRFRSLADGADPDEVHELRCDLLIGADGSRSVVRRALADGGSQDLSHEYPFAWFGILAEAPKSSPELIYARHERGFALISQRSETVQRMYFQCDPGEKPEDWSDDRIWSELQARVSGPDGFELKTGPIFDRTVLPFRSFVRQPMSRGSVFLAGDAAHTVPPTGAKGLNLAFADVRVLADAILAWADTGTREKLDGYQDTALRRVWKAQNFSFWMTSMLHTRADATAFENRRILGELESVTGSRFGMQHLAEQYTGWPNS</sequence>
<evidence type="ECO:0000256" key="2">
    <source>
        <dbReference type="ARBA" id="ARBA00022827"/>
    </source>
</evidence>
<evidence type="ECO:0000259" key="3">
    <source>
        <dbReference type="Pfam" id="PF01494"/>
    </source>
</evidence>
<gene>
    <name evidence="4" type="ORF">FM125_08275</name>
</gene>